<protein>
    <submittedName>
        <fullName evidence="2">Uncharacterized protein</fullName>
    </submittedName>
</protein>
<sequence length="124" mass="13886">MRDRLARGYNSVYAESDGDDPDEPVVVSEQDWLAAIAIAKRIYVDYLDQKSRFGPGDDRHNDYTPVELFVDRDDYAPANILRYAASQGINITATMDMSGVYSTVYALLWAYTEAEILADTSTST</sequence>
<gene>
    <name evidence="2" type="ORF">A6P07_18655</name>
</gene>
<name>A0A1C2HWV9_ACITH</name>
<organism evidence="2 3">
    <name type="scientific">Acidithiobacillus thiooxidans</name>
    <name type="common">Thiobacillus thiooxidans</name>
    <dbReference type="NCBI Taxonomy" id="930"/>
    <lineage>
        <taxon>Bacteria</taxon>
        <taxon>Pseudomonadati</taxon>
        <taxon>Pseudomonadota</taxon>
        <taxon>Acidithiobacillia</taxon>
        <taxon>Acidithiobacillales</taxon>
        <taxon>Acidithiobacillaceae</taxon>
        <taxon>Acidithiobacillus</taxon>
    </lineage>
</organism>
<dbReference type="AlphaFoldDB" id="A0A1C2HWV9"/>
<dbReference type="EMBL" id="LWSA01000307">
    <property type="protein sequence ID" value="OCX68246.1"/>
    <property type="molecule type" value="Genomic_DNA"/>
</dbReference>
<accession>A0A1C2HWV9</accession>
<comment type="caution">
    <text evidence="2">The sequence shown here is derived from an EMBL/GenBank/DDBJ whole genome shotgun (WGS) entry which is preliminary data.</text>
</comment>
<feature type="region of interest" description="Disordered" evidence="1">
    <location>
        <begin position="1"/>
        <end position="24"/>
    </location>
</feature>
<proteinExistence type="predicted"/>
<evidence type="ECO:0000313" key="3">
    <source>
        <dbReference type="Proteomes" id="UP000094893"/>
    </source>
</evidence>
<evidence type="ECO:0000313" key="2">
    <source>
        <dbReference type="EMBL" id="OCX68246.1"/>
    </source>
</evidence>
<reference evidence="2 3" key="1">
    <citation type="journal article" date="2016" name="Int. J. Mol. Sci.">
        <title>Comparative genomics of the extreme acidophile Acidithiobacillus thiooxidans reveals intraspecific divergence and niche adaptation.</title>
        <authorList>
            <person name="Zhang X."/>
            <person name="Feng X."/>
            <person name="Tao J."/>
            <person name="Ma L."/>
            <person name="Xiao Y."/>
            <person name="Liang Y."/>
            <person name="Liu X."/>
            <person name="Yin H."/>
        </authorList>
    </citation>
    <scope>NUCLEOTIDE SEQUENCE [LARGE SCALE GENOMIC DNA]</scope>
    <source>
        <strain evidence="2 3">A02</strain>
    </source>
</reference>
<dbReference type="Proteomes" id="UP000094893">
    <property type="component" value="Unassembled WGS sequence"/>
</dbReference>
<evidence type="ECO:0000256" key="1">
    <source>
        <dbReference type="SAM" id="MobiDB-lite"/>
    </source>
</evidence>